<reference evidence="2" key="2">
    <citation type="submission" date="2021-04" db="EMBL/GenBank/DDBJ databases">
        <authorList>
            <person name="Gilroy R."/>
        </authorList>
    </citation>
    <scope>NUCLEOTIDE SEQUENCE</scope>
    <source>
        <strain evidence="2">ChiBcec15-3976</strain>
    </source>
</reference>
<dbReference type="AlphaFoldDB" id="A0A9D2RBY5"/>
<evidence type="ECO:0000256" key="1">
    <source>
        <dbReference type="SAM" id="SignalP"/>
    </source>
</evidence>
<evidence type="ECO:0000313" key="2">
    <source>
        <dbReference type="EMBL" id="HJD42193.1"/>
    </source>
</evidence>
<dbReference type="EMBL" id="DWUU01000025">
    <property type="protein sequence ID" value="HJD42193.1"/>
    <property type="molecule type" value="Genomic_DNA"/>
</dbReference>
<name>A0A9D2RBY5_9FIRM</name>
<evidence type="ECO:0000313" key="3">
    <source>
        <dbReference type="Proteomes" id="UP000823909"/>
    </source>
</evidence>
<feature type="chain" id="PRO_5039219811" description="Lipoprotein" evidence="1">
    <location>
        <begin position="22"/>
        <end position="135"/>
    </location>
</feature>
<proteinExistence type="predicted"/>
<organism evidence="2 3">
    <name type="scientific">Candidatus Mediterraneibacter quadrami</name>
    <dbReference type="NCBI Taxonomy" id="2838684"/>
    <lineage>
        <taxon>Bacteria</taxon>
        <taxon>Bacillati</taxon>
        <taxon>Bacillota</taxon>
        <taxon>Clostridia</taxon>
        <taxon>Lachnospirales</taxon>
        <taxon>Lachnospiraceae</taxon>
        <taxon>Mediterraneibacter</taxon>
    </lineage>
</organism>
<dbReference type="Proteomes" id="UP000823909">
    <property type="component" value="Unassembled WGS sequence"/>
</dbReference>
<evidence type="ECO:0008006" key="4">
    <source>
        <dbReference type="Google" id="ProtNLM"/>
    </source>
</evidence>
<keyword evidence="1" id="KW-0732">Signal</keyword>
<reference evidence="2" key="1">
    <citation type="journal article" date="2021" name="PeerJ">
        <title>Extensive microbial diversity within the chicken gut microbiome revealed by metagenomics and culture.</title>
        <authorList>
            <person name="Gilroy R."/>
            <person name="Ravi A."/>
            <person name="Getino M."/>
            <person name="Pursley I."/>
            <person name="Horton D.L."/>
            <person name="Alikhan N.F."/>
            <person name="Baker D."/>
            <person name="Gharbi K."/>
            <person name="Hall N."/>
            <person name="Watson M."/>
            <person name="Adriaenssens E.M."/>
            <person name="Foster-Nyarko E."/>
            <person name="Jarju S."/>
            <person name="Secka A."/>
            <person name="Antonio M."/>
            <person name="Oren A."/>
            <person name="Chaudhuri R.R."/>
            <person name="La Ragione R."/>
            <person name="Hildebrand F."/>
            <person name="Pallen M.J."/>
        </authorList>
    </citation>
    <scope>NUCLEOTIDE SEQUENCE</scope>
    <source>
        <strain evidence="2">ChiBcec15-3976</strain>
    </source>
</reference>
<sequence length="135" mass="14753">MKKIVCIISCILLTLGLSACGGDVSGAETKSVDSEVYSQEDIDAAVDTIKHEFKSSWSGCTLREIYYAGDDSIEPHQDWADRNDADEVIVLLSSFDVDSSGGDGSLNPDSTYSDWKWILVRSDGGKWKHVDHGYG</sequence>
<feature type="signal peptide" evidence="1">
    <location>
        <begin position="1"/>
        <end position="21"/>
    </location>
</feature>
<accession>A0A9D2RBY5</accession>
<gene>
    <name evidence="2" type="ORF">H9910_04190</name>
</gene>
<protein>
    <recommendedName>
        <fullName evidence="4">Lipoprotein</fullName>
    </recommendedName>
</protein>
<comment type="caution">
    <text evidence="2">The sequence shown here is derived from an EMBL/GenBank/DDBJ whole genome shotgun (WGS) entry which is preliminary data.</text>
</comment>
<dbReference type="PROSITE" id="PS51257">
    <property type="entry name" value="PROKAR_LIPOPROTEIN"/>
    <property type="match status" value="1"/>
</dbReference>